<keyword evidence="1" id="KW-1133">Transmembrane helix</keyword>
<keyword evidence="1" id="KW-0472">Membrane</keyword>
<keyword evidence="3" id="KW-1185">Reference proteome</keyword>
<name>A0AAE3GJ33_9PSEU</name>
<accession>A0AAE3GJ33</accession>
<dbReference type="Proteomes" id="UP001206128">
    <property type="component" value="Unassembled WGS sequence"/>
</dbReference>
<evidence type="ECO:0000313" key="3">
    <source>
        <dbReference type="Proteomes" id="UP001206128"/>
    </source>
</evidence>
<protein>
    <submittedName>
        <fullName evidence="2">Uncharacterized protein</fullName>
    </submittedName>
</protein>
<comment type="caution">
    <text evidence="2">The sequence shown here is derived from an EMBL/GenBank/DDBJ whole genome shotgun (WGS) entry which is preliminary data.</text>
</comment>
<keyword evidence="1" id="KW-0812">Transmembrane</keyword>
<proteinExistence type="predicted"/>
<gene>
    <name evidence="2" type="ORF">LX83_006025</name>
</gene>
<dbReference type="AlphaFoldDB" id="A0AAE3GJ33"/>
<dbReference type="RefSeq" id="WP_253777661.1">
    <property type="nucleotide sequence ID" value="NZ_JAMTCK010000017.1"/>
</dbReference>
<sequence length="77" mass="8435">MSAPGSAGFADHRRWVLDSFAMAANVVTSRVVAYLVLFRPGMVVDPSAFHRVTGWRAEVGLLDGLERMVRALSDSTR</sequence>
<reference evidence="2" key="1">
    <citation type="submission" date="2022-06" db="EMBL/GenBank/DDBJ databases">
        <title>Genomic Encyclopedia of Archaeal and Bacterial Type Strains, Phase II (KMG-II): from individual species to whole genera.</title>
        <authorList>
            <person name="Goeker M."/>
        </authorList>
    </citation>
    <scope>NUCLEOTIDE SEQUENCE</scope>
    <source>
        <strain evidence="2">DSM 43935</strain>
    </source>
</reference>
<evidence type="ECO:0000313" key="2">
    <source>
        <dbReference type="EMBL" id="MCP2169141.1"/>
    </source>
</evidence>
<organism evidence="2 3">
    <name type="scientific">Goodfellowiella coeruleoviolacea</name>
    <dbReference type="NCBI Taxonomy" id="334858"/>
    <lineage>
        <taxon>Bacteria</taxon>
        <taxon>Bacillati</taxon>
        <taxon>Actinomycetota</taxon>
        <taxon>Actinomycetes</taxon>
        <taxon>Pseudonocardiales</taxon>
        <taxon>Pseudonocardiaceae</taxon>
        <taxon>Goodfellowiella</taxon>
    </lineage>
</organism>
<feature type="transmembrane region" description="Helical" evidence="1">
    <location>
        <begin position="20"/>
        <end position="38"/>
    </location>
</feature>
<dbReference type="EMBL" id="JAMTCK010000017">
    <property type="protein sequence ID" value="MCP2169141.1"/>
    <property type="molecule type" value="Genomic_DNA"/>
</dbReference>
<evidence type="ECO:0000256" key="1">
    <source>
        <dbReference type="SAM" id="Phobius"/>
    </source>
</evidence>